<dbReference type="EMBL" id="JACSQT010000001">
    <property type="protein sequence ID" value="MBD7935919.1"/>
    <property type="molecule type" value="Genomic_DNA"/>
</dbReference>
<protein>
    <submittedName>
        <fullName evidence="1">Cytosolic protein</fullName>
    </submittedName>
</protein>
<organism evidence="1 2">
    <name type="scientific">Cytobacillus stercorigallinarum</name>
    <dbReference type="NCBI Taxonomy" id="2762240"/>
    <lineage>
        <taxon>Bacteria</taxon>
        <taxon>Bacillati</taxon>
        <taxon>Bacillota</taxon>
        <taxon>Bacilli</taxon>
        <taxon>Bacillales</taxon>
        <taxon>Bacillaceae</taxon>
        <taxon>Cytobacillus</taxon>
    </lineage>
</organism>
<sequence>MKSASAIITAYNYDIQKYMEGQRLSTKVKKSLLDQLEKAITEAGESFYKLFPRNTKRTEVLDSIMYLLSGNGICKIESKTLANKVGCSVRTVYTAVRHLKESGLVLVAGLADGQNKYVFVLKSHANFKQIMHEVFFIDDLSEIEAVENGKSGENVPAAVSSIDQNAEPIAEQVAGHIAGLENAETVGIQGVEGTNPSFNLISLNINKQENKIYIQNAIENELAETTDHQKELEQINTYYTNDLQFKLYNELKYGQYHQQLKQNASILGLRIGSNCTPKSYIQTLQAVIKINKFLIAGGVVRESIPALFTRIYQDIRRVCEVKKQKPKVREPKERTRTLPFYDWLNE</sequence>
<evidence type="ECO:0000313" key="1">
    <source>
        <dbReference type="EMBL" id="MBD7935919.1"/>
    </source>
</evidence>
<dbReference type="Proteomes" id="UP000657931">
    <property type="component" value="Unassembled WGS sequence"/>
</dbReference>
<dbReference type="RefSeq" id="WP_191810596.1">
    <property type="nucleotide sequence ID" value="NZ_JACSQT010000001.1"/>
</dbReference>
<comment type="caution">
    <text evidence="1">The sequence shown here is derived from an EMBL/GenBank/DDBJ whole genome shotgun (WGS) entry which is preliminary data.</text>
</comment>
<reference evidence="1 2" key="1">
    <citation type="submission" date="2020-08" db="EMBL/GenBank/DDBJ databases">
        <title>A Genomic Blueprint of the Chicken Gut Microbiome.</title>
        <authorList>
            <person name="Gilroy R."/>
            <person name="Ravi A."/>
            <person name="Getino M."/>
            <person name="Pursley I."/>
            <person name="Horton D.L."/>
            <person name="Alikhan N.-F."/>
            <person name="Baker D."/>
            <person name="Gharbi K."/>
            <person name="Hall N."/>
            <person name="Watson M."/>
            <person name="Adriaenssens E.M."/>
            <person name="Foster-Nyarko E."/>
            <person name="Jarju S."/>
            <person name="Secka A."/>
            <person name="Antonio M."/>
            <person name="Oren A."/>
            <person name="Chaudhuri R."/>
            <person name="La Ragione R.M."/>
            <person name="Hildebrand F."/>
            <person name="Pallen M.J."/>
        </authorList>
    </citation>
    <scope>NUCLEOTIDE SEQUENCE [LARGE SCALE GENOMIC DNA]</scope>
    <source>
        <strain evidence="1 2">Sa5YUA1</strain>
    </source>
</reference>
<keyword evidence="2" id="KW-1185">Reference proteome</keyword>
<name>A0ABR8QK71_9BACI</name>
<evidence type="ECO:0000313" key="2">
    <source>
        <dbReference type="Proteomes" id="UP000657931"/>
    </source>
</evidence>
<accession>A0ABR8QK71</accession>
<gene>
    <name evidence="1" type="ORF">H9655_02665</name>
</gene>
<proteinExistence type="predicted"/>